<protein>
    <submittedName>
        <fullName evidence="2">Uncharacterized protein</fullName>
    </submittedName>
</protein>
<dbReference type="Proteomes" id="UP001151760">
    <property type="component" value="Unassembled WGS sequence"/>
</dbReference>
<keyword evidence="3" id="KW-1185">Reference proteome</keyword>
<evidence type="ECO:0000256" key="1">
    <source>
        <dbReference type="SAM" id="MobiDB-lite"/>
    </source>
</evidence>
<reference evidence="2" key="2">
    <citation type="submission" date="2022-01" db="EMBL/GenBank/DDBJ databases">
        <authorList>
            <person name="Yamashiro T."/>
            <person name="Shiraishi A."/>
            <person name="Satake H."/>
            <person name="Nakayama K."/>
        </authorList>
    </citation>
    <scope>NUCLEOTIDE SEQUENCE</scope>
</reference>
<dbReference type="EMBL" id="BQNB010021241">
    <property type="protein sequence ID" value="GJU04361.1"/>
    <property type="molecule type" value="Genomic_DNA"/>
</dbReference>
<gene>
    <name evidence="2" type="ORF">Tco_1114699</name>
</gene>
<accession>A0ABQ5IVV1</accession>
<proteinExistence type="predicted"/>
<comment type="caution">
    <text evidence="2">The sequence shown here is derived from an EMBL/GenBank/DDBJ whole genome shotgun (WGS) entry which is preliminary data.</text>
</comment>
<sequence>MSIEEVINEFDRLRMRCDVVEEKEQMVTLVEEDAEPARKYDSNRDELVNEDEEVCLPDVERGFNPYGPEVEIKGGGSPRAISVDLVEEKERDQVSTSNITAVGTDEDVTTSFQHRHIQSHMLILKSLKMKMS</sequence>
<feature type="region of interest" description="Disordered" evidence="1">
    <location>
        <begin position="58"/>
        <end position="77"/>
    </location>
</feature>
<name>A0ABQ5IVV1_9ASTR</name>
<reference evidence="2" key="1">
    <citation type="journal article" date="2022" name="Int. J. Mol. Sci.">
        <title>Draft Genome of Tanacetum Coccineum: Genomic Comparison of Closely Related Tanacetum-Family Plants.</title>
        <authorList>
            <person name="Yamashiro T."/>
            <person name="Shiraishi A."/>
            <person name="Nakayama K."/>
            <person name="Satake H."/>
        </authorList>
    </citation>
    <scope>NUCLEOTIDE SEQUENCE</scope>
</reference>
<organism evidence="2 3">
    <name type="scientific">Tanacetum coccineum</name>
    <dbReference type="NCBI Taxonomy" id="301880"/>
    <lineage>
        <taxon>Eukaryota</taxon>
        <taxon>Viridiplantae</taxon>
        <taxon>Streptophyta</taxon>
        <taxon>Embryophyta</taxon>
        <taxon>Tracheophyta</taxon>
        <taxon>Spermatophyta</taxon>
        <taxon>Magnoliopsida</taxon>
        <taxon>eudicotyledons</taxon>
        <taxon>Gunneridae</taxon>
        <taxon>Pentapetalae</taxon>
        <taxon>asterids</taxon>
        <taxon>campanulids</taxon>
        <taxon>Asterales</taxon>
        <taxon>Asteraceae</taxon>
        <taxon>Asteroideae</taxon>
        <taxon>Anthemideae</taxon>
        <taxon>Anthemidinae</taxon>
        <taxon>Tanacetum</taxon>
    </lineage>
</organism>
<evidence type="ECO:0000313" key="3">
    <source>
        <dbReference type="Proteomes" id="UP001151760"/>
    </source>
</evidence>
<evidence type="ECO:0000313" key="2">
    <source>
        <dbReference type="EMBL" id="GJU04361.1"/>
    </source>
</evidence>